<feature type="region of interest" description="Disordered" evidence="1">
    <location>
        <begin position="99"/>
        <end position="122"/>
    </location>
</feature>
<proteinExistence type="predicted"/>
<gene>
    <name evidence="3" type="ORF">niasHT_015223</name>
</gene>
<reference evidence="3 4" key="1">
    <citation type="submission" date="2024-10" db="EMBL/GenBank/DDBJ databases">
        <authorList>
            <person name="Kim D."/>
        </authorList>
    </citation>
    <scope>NUCLEOTIDE SEQUENCE [LARGE SCALE GENOMIC DNA]</scope>
    <source>
        <strain evidence="3">BH-2024</strain>
    </source>
</reference>
<accession>A0ABD2L2K1</accession>
<evidence type="ECO:0000256" key="1">
    <source>
        <dbReference type="SAM" id="MobiDB-lite"/>
    </source>
</evidence>
<dbReference type="AlphaFoldDB" id="A0ABD2L2K1"/>
<dbReference type="EMBL" id="JBICBT010000573">
    <property type="protein sequence ID" value="KAL3109378.1"/>
    <property type="molecule type" value="Genomic_DNA"/>
</dbReference>
<dbReference type="Proteomes" id="UP001620626">
    <property type="component" value="Unassembled WGS sequence"/>
</dbReference>
<name>A0ABD2L2K1_9BILA</name>
<protein>
    <submittedName>
        <fullName evidence="3">Uncharacterized protein</fullName>
    </submittedName>
</protein>
<feature type="compositionally biased region" description="Polar residues" evidence="1">
    <location>
        <begin position="107"/>
        <end position="122"/>
    </location>
</feature>
<feature type="chain" id="PRO_5044750906" evidence="2">
    <location>
        <begin position="19"/>
        <end position="122"/>
    </location>
</feature>
<organism evidence="3 4">
    <name type="scientific">Heterodera trifolii</name>
    <dbReference type="NCBI Taxonomy" id="157864"/>
    <lineage>
        <taxon>Eukaryota</taxon>
        <taxon>Metazoa</taxon>
        <taxon>Ecdysozoa</taxon>
        <taxon>Nematoda</taxon>
        <taxon>Chromadorea</taxon>
        <taxon>Rhabditida</taxon>
        <taxon>Tylenchina</taxon>
        <taxon>Tylenchomorpha</taxon>
        <taxon>Tylenchoidea</taxon>
        <taxon>Heteroderidae</taxon>
        <taxon>Heteroderinae</taxon>
        <taxon>Heterodera</taxon>
    </lineage>
</organism>
<evidence type="ECO:0000313" key="3">
    <source>
        <dbReference type="EMBL" id="KAL3109378.1"/>
    </source>
</evidence>
<evidence type="ECO:0000256" key="2">
    <source>
        <dbReference type="SAM" id="SignalP"/>
    </source>
</evidence>
<evidence type="ECO:0000313" key="4">
    <source>
        <dbReference type="Proteomes" id="UP001620626"/>
    </source>
</evidence>
<feature type="signal peptide" evidence="2">
    <location>
        <begin position="1"/>
        <end position="18"/>
    </location>
</feature>
<sequence length="122" mass="13048">MSFTISLFFAVLIACAICVKNDNKKTTTENENNDGDGEGSNSVGIMPKTFRVLTSILAVQSCVGLVNASSKLPAKSELSATHFLRNGPPTVQFAREYTPPAAEVGNQPLNTKKSPVQNDMQS</sequence>
<comment type="caution">
    <text evidence="3">The sequence shown here is derived from an EMBL/GenBank/DDBJ whole genome shotgun (WGS) entry which is preliminary data.</text>
</comment>
<keyword evidence="2" id="KW-0732">Signal</keyword>
<keyword evidence="4" id="KW-1185">Reference proteome</keyword>